<keyword evidence="8" id="KW-0963">Cytoplasm</keyword>
<feature type="binding site" evidence="8">
    <location>
        <position position="58"/>
    </location>
    <ligand>
        <name>Mg(2+)</name>
        <dbReference type="ChEBI" id="CHEBI:18420"/>
    </ligand>
</feature>
<evidence type="ECO:0000256" key="6">
    <source>
        <dbReference type="ARBA" id="ARBA00023098"/>
    </source>
</evidence>
<dbReference type="AlphaFoldDB" id="A0A4P6YUN5"/>
<comment type="catalytic activity">
    <reaction evidence="8">
        <text>apo-[ACP] + CoA = holo-[ACP] + adenosine 3',5'-bisphosphate + H(+)</text>
        <dbReference type="Rhea" id="RHEA:12068"/>
        <dbReference type="Rhea" id="RHEA-COMP:9685"/>
        <dbReference type="Rhea" id="RHEA-COMP:9690"/>
        <dbReference type="ChEBI" id="CHEBI:15378"/>
        <dbReference type="ChEBI" id="CHEBI:29999"/>
        <dbReference type="ChEBI" id="CHEBI:57287"/>
        <dbReference type="ChEBI" id="CHEBI:58343"/>
        <dbReference type="ChEBI" id="CHEBI:64479"/>
        <dbReference type="EC" id="2.7.8.7"/>
    </reaction>
</comment>
<dbReference type="NCBIfam" id="TIGR00516">
    <property type="entry name" value="acpS"/>
    <property type="match status" value="1"/>
</dbReference>
<keyword evidence="6 8" id="KW-0443">Lipid metabolism</keyword>
<gene>
    <name evidence="8" type="primary">acpS</name>
    <name evidence="10" type="ORF">EQG49_08440</name>
</gene>
<dbReference type="GO" id="GO:0006633">
    <property type="term" value="P:fatty acid biosynthetic process"/>
    <property type="evidence" value="ECO:0007669"/>
    <property type="project" value="UniProtKB-UniRule"/>
</dbReference>
<dbReference type="Gene3D" id="3.90.470.20">
    <property type="entry name" value="4'-phosphopantetheinyl transferase domain"/>
    <property type="match status" value="1"/>
</dbReference>
<evidence type="ECO:0000256" key="4">
    <source>
        <dbReference type="ARBA" id="ARBA00022832"/>
    </source>
</evidence>
<evidence type="ECO:0000256" key="1">
    <source>
        <dbReference type="ARBA" id="ARBA00022516"/>
    </source>
</evidence>
<keyword evidence="1 8" id="KW-0444">Lipid biosynthesis</keyword>
<name>A0A4P6YUN5_9LACO</name>
<evidence type="ECO:0000256" key="5">
    <source>
        <dbReference type="ARBA" id="ARBA00022842"/>
    </source>
</evidence>
<comment type="function">
    <text evidence="8">Transfers the 4'-phosphopantetheine moiety from coenzyme A to a Ser of acyl-carrier-protein.</text>
</comment>
<dbReference type="EC" id="2.7.8.7" evidence="8"/>
<feature type="binding site" evidence="8">
    <location>
        <position position="8"/>
    </location>
    <ligand>
        <name>Mg(2+)</name>
        <dbReference type="ChEBI" id="CHEBI:18420"/>
    </ligand>
</feature>
<dbReference type="InterPro" id="IPR008278">
    <property type="entry name" value="4-PPantetheinyl_Trfase_dom"/>
</dbReference>
<evidence type="ECO:0000259" key="9">
    <source>
        <dbReference type="Pfam" id="PF01648"/>
    </source>
</evidence>
<dbReference type="HAMAP" id="MF_00101">
    <property type="entry name" value="AcpS"/>
    <property type="match status" value="1"/>
</dbReference>
<dbReference type="Proteomes" id="UP000292886">
    <property type="component" value="Chromosome"/>
</dbReference>
<dbReference type="GO" id="GO:0008897">
    <property type="term" value="F:holo-[acyl-carrier-protein] synthase activity"/>
    <property type="evidence" value="ECO:0007669"/>
    <property type="project" value="UniProtKB-UniRule"/>
</dbReference>
<keyword evidence="4 8" id="KW-0276">Fatty acid metabolism</keyword>
<dbReference type="InterPro" id="IPR004568">
    <property type="entry name" value="Ppantetheine-prot_Trfase_dom"/>
</dbReference>
<dbReference type="SUPFAM" id="SSF56214">
    <property type="entry name" value="4'-phosphopantetheinyl transferase"/>
    <property type="match status" value="1"/>
</dbReference>
<dbReference type="InterPro" id="IPR002582">
    <property type="entry name" value="ACPS"/>
</dbReference>
<dbReference type="EMBL" id="CP037940">
    <property type="protein sequence ID" value="QBO36498.1"/>
    <property type="molecule type" value="Genomic_DNA"/>
</dbReference>
<organism evidence="10 11">
    <name type="scientific">Periweissella cryptocerci</name>
    <dbReference type="NCBI Taxonomy" id="2506420"/>
    <lineage>
        <taxon>Bacteria</taxon>
        <taxon>Bacillati</taxon>
        <taxon>Bacillota</taxon>
        <taxon>Bacilli</taxon>
        <taxon>Lactobacillales</taxon>
        <taxon>Lactobacillaceae</taxon>
        <taxon>Periweissella</taxon>
    </lineage>
</organism>
<reference evidence="11" key="1">
    <citation type="submission" date="2019-03" db="EMBL/GenBank/DDBJ databases">
        <title>Weissella sp. 26KH-42 Genome sequencing.</title>
        <authorList>
            <person name="Heo J."/>
            <person name="Kim S.-J."/>
            <person name="Kim J.-S."/>
            <person name="Hong S.-B."/>
            <person name="Kwon S.-W."/>
        </authorList>
    </citation>
    <scope>NUCLEOTIDE SEQUENCE [LARGE SCALE GENOMIC DNA]</scope>
    <source>
        <strain evidence="11">26KH-42</strain>
    </source>
</reference>
<comment type="similarity">
    <text evidence="8">Belongs to the P-Pant transferase superfamily. AcpS family.</text>
</comment>
<feature type="domain" description="4'-phosphopantetheinyl transferase" evidence="9">
    <location>
        <begin position="4"/>
        <end position="93"/>
    </location>
</feature>
<dbReference type="NCBIfam" id="TIGR00556">
    <property type="entry name" value="pantethn_trn"/>
    <property type="match status" value="1"/>
</dbReference>
<dbReference type="KEGG" id="wei:EQG49_08440"/>
<dbReference type="InterPro" id="IPR037143">
    <property type="entry name" value="4-PPantetheinyl_Trfase_dom_sf"/>
</dbReference>
<accession>A0A4P6YUN5</accession>
<dbReference type="GO" id="GO:0000287">
    <property type="term" value="F:magnesium ion binding"/>
    <property type="evidence" value="ECO:0007669"/>
    <property type="project" value="UniProtKB-UniRule"/>
</dbReference>
<evidence type="ECO:0000256" key="7">
    <source>
        <dbReference type="ARBA" id="ARBA00023160"/>
    </source>
</evidence>
<dbReference type="GO" id="GO:0005737">
    <property type="term" value="C:cytoplasm"/>
    <property type="evidence" value="ECO:0007669"/>
    <property type="project" value="UniProtKB-SubCell"/>
</dbReference>
<evidence type="ECO:0000256" key="8">
    <source>
        <dbReference type="HAMAP-Rule" id="MF_00101"/>
    </source>
</evidence>
<evidence type="ECO:0000256" key="2">
    <source>
        <dbReference type="ARBA" id="ARBA00022679"/>
    </source>
</evidence>
<comment type="subcellular location">
    <subcellularLocation>
        <location evidence="8">Cytoplasm</location>
    </subcellularLocation>
</comment>
<proteinExistence type="inferred from homology"/>
<evidence type="ECO:0000256" key="3">
    <source>
        <dbReference type="ARBA" id="ARBA00022723"/>
    </source>
</evidence>
<evidence type="ECO:0000313" key="11">
    <source>
        <dbReference type="Proteomes" id="UP000292886"/>
    </source>
</evidence>
<dbReference type="Pfam" id="PF01648">
    <property type="entry name" value="ACPS"/>
    <property type="match status" value="1"/>
</dbReference>
<dbReference type="OrthoDB" id="517356at2"/>
<keyword evidence="7 8" id="KW-0275">Fatty acid biosynthesis</keyword>
<dbReference type="RefSeq" id="WP_133363575.1">
    <property type="nucleotide sequence ID" value="NZ_CP037940.1"/>
</dbReference>
<comment type="cofactor">
    <cofactor evidence="8">
        <name>Mg(2+)</name>
        <dbReference type="ChEBI" id="CHEBI:18420"/>
    </cofactor>
</comment>
<keyword evidence="5 8" id="KW-0460">Magnesium</keyword>
<evidence type="ECO:0000313" key="10">
    <source>
        <dbReference type="EMBL" id="QBO36498.1"/>
    </source>
</evidence>
<keyword evidence="11" id="KW-1185">Reference proteome</keyword>
<protein>
    <recommendedName>
        <fullName evidence="8">Holo-[acyl-carrier-protein] synthase</fullName>
        <shortName evidence="8">Holo-ACP synthase</shortName>
        <ecNumber evidence="8">2.7.8.7</ecNumber>
    </recommendedName>
    <alternativeName>
        <fullName evidence="8">4'-phosphopantetheinyl transferase AcpS</fullName>
    </alternativeName>
</protein>
<sequence length="118" mass="13149">MLYGLGNDIQSISQIRAVVERQPSFVSKILTVKEQNQFEKLNGKRAWEFLAGRFSAKEAYSKAFGTGIGSQLTWHDMEVLNNEQGKPTFTQQPFNGIALVSISHSVDMVATVVTLENK</sequence>
<keyword evidence="3 8" id="KW-0479">Metal-binding</keyword>
<keyword evidence="2 8" id="KW-0808">Transferase</keyword>